<gene>
    <name evidence="2" type="ORF">HBE96_03075</name>
</gene>
<dbReference type="PANTHER" id="PTHR33744">
    <property type="entry name" value="CARBOHYDRATE DIACID REGULATOR"/>
    <property type="match status" value="1"/>
</dbReference>
<organism evidence="2 3">
    <name type="scientific">Clostridium muellerianum</name>
    <dbReference type="NCBI Taxonomy" id="2716538"/>
    <lineage>
        <taxon>Bacteria</taxon>
        <taxon>Bacillati</taxon>
        <taxon>Bacillota</taxon>
        <taxon>Clostridia</taxon>
        <taxon>Eubacteriales</taxon>
        <taxon>Clostridiaceae</taxon>
        <taxon>Clostridium</taxon>
    </lineage>
</organism>
<name>A0A7Y0EDW6_9CLOT</name>
<evidence type="ECO:0000259" key="1">
    <source>
        <dbReference type="Pfam" id="PF13556"/>
    </source>
</evidence>
<accession>A0A7Y0EDW6</accession>
<feature type="domain" description="PucR C-terminal helix-turn-helix" evidence="1">
    <location>
        <begin position="343"/>
        <end position="400"/>
    </location>
</feature>
<dbReference type="InterPro" id="IPR025736">
    <property type="entry name" value="PucR_C-HTH_dom"/>
</dbReference>
<dbReference type="Pfam" id="PF13556">
    <property type="entry name" value="HTH_30"/>
    <property type="match status" value="1"/>
</dbReference>
<protein>
    <recommendedName>
        <fullName evidence="1">PucR C-terminal helix-turn-helix domain-containing protein</fullName>
    </recommendedName>
</protein>
<dbReference type="RefSeq" id="WP_169296300.1">
    <property type="nucleotide sequence ID" value="NZ_JABBNI010000007.1"/>
</dbReference>
<reference evidence="2 3" key="1">
    <citation type="submission" date="2020-06" db="EMBL/GenBank/DDBJ databases">
        <title>Complete Genome Sequence of Clostridium muelleri sp. nov. P21T, an Acid-Alcohol Producing Acetogen Isolated from Old Hay.</title>
        <authorList>
            <person name="Duncan K.E."/>
            <person name="Tanner R.S."/>
        </authorList>
    </citation>
    <scope>NUCLEOTIDE SEQUENCE [LARGE SCALE GENOMIC DNA]</scope>
    <source>
        <strain evidence="2 3">P21</strain>
    </source>
</reference>
<dbReference type="InterPro" id="IPR042070">
    <property type="entry name" value="PucR_C-HTH_sf"/>
</dbReference>
<evidence type="ECO:0000313" key="2">
    <source>
        <dbReference type="EMBL" id="NMM61689.1"/>
    </source>
</evidence>
<dbReference type="EMBL" id="JABBNI010000007">
    <property type="protein sequence ID" value="NMM61689.1"/>
    <property type="molecule type" value="Genomic_DNA"/>
</dbReference>
<keyword evidence="3" id="KW-1185">Reference proteome</keyword>
<dbReference type="AlphaFoldDB" id="A0A7Y0EDW6"/>
<dbReference type="InterPro" id="IPR051448">
    <property type="entry name" value="CdaR-like_regulators"/>
</dbReference>
<dbReference type="Proteomes" id="UP000537131">
    <property type="component" value="Unassembled WGS sequence"/>
</dbReference>
<proteinExistence type="predicted"/>
<comment type="caution">
    <text evidence="2">The sequence shown here is derived from an EMBL/GenBank/DDBJ whole genome shotgun (WGS) entry which is preliminary data.</text>
</comment>
<evidence type="ECO:0000313" key="3">
    <source>
        <dbReference type="Proteomes" id="UP000537131"/>
    </source>
</evidence>
<sequence>MNIIEKNSLSLYKVLYNGNMKDIIFEAEKYFKMPFILYDTSFQIIASSSKVNDIHHGLESNKNITYIRSAEIERMKNNKILEKMYESNGAFPIHDDCHDVRWLFSPIKIHSSLLGFIAIFFLHEIPTETDIEMSNILAQVISVEMQKHNPYTSKTGLKYEYFLTSLLDEQFKFENSSVIEARLKALDCKLYKYLFIACISYKEASNNSFFNKNLIEYSRKIFPNSMSVIYNDIIVLLVMENSEIKFSDEYMHQLIDFLGTYNLKASISQPFMNILDAPLYYKQSAKTMKIGLTLNPNKLYYFSSDYLLFHLFDSYEKTDLQNLIHYHIKYLLDYDNKYNTDYIKTIKVYLENNRNAGKTSSALNLHRTTLFYRIKKIEDLLNISFEDNDVLFLFEISLKILEYLSKVNSI</sequence>
<dbReference type="Gene3D" id="1.10.10.2840">
    <property type="entry name" value="PucR C-terminal helix-turn-helix domain"/>
    <property type="match status" value="1"/>
</dbReference>